<organism evidence="2 3">
    <name type="scientific">Aquicella lusitana</name>
    <dbReference type="NCBI Taxonomy" id="254246"/>
    <lineage>
        <taxon>Bacteria</taxon>
        <taxon>Pseudomonadati</taxon>
        <taxon>Pseudomonadota</taxon>
        <taxon>Gammaproteobacteria</taxon>
        <taxon>Legionellales</taxon>
        <taxon>Coxiellaceae</taxon>
        <taxon>Aquicella</taxon>
    </lineage>
</organism>
<keyword evidence="1" id="KW-0472">Membrane</keyword>
<keyword evidence="1" id="KW-0812">Transmembrane</keyword>
<name>A0A370GBE9_9COXI</name>
<evidence type="ECO:0000313" key="2">
    <source>
        <dbReference type="EMBL" id="RDI41125.1"/>
    </source>
</evidence>
<gene>
    <name evidence="2" type="ORF">C8D86_12123</name>
</gene>
<accession>A0A370GBE9</accession>
<dbReference type="EMBL" id="QQAX01000021">
    <property type="protein sequence ID" value="RDI41125.1"/>
    <property type="molecule type" value="Genomic_DNA"/>
</dbReference>
<protein>
    <submittedName>
        <fullName evidence="2">Uncharacterized protein</fullName>
    </submittedName>
</protein>
<dbReference type="AlphaFoldDB" id="A0A370GBE9"/>
<keyword evidence="1" id="KW-1133">Transmembrane helix</keyword>
<dbReference type="Proteomes" id="UP000254720">
    <property type="component" value="Unassembled WGS sequence"/>
</dbReference>
<evidence type="ECO:0000256" key="1">
    <source>
        <dbReference type="SAM" id="Phobius"/>
    </source>
</evidence>
<sequence>MKQEKKGILKTIWEMRHLTVEECLSTISNNSDLKFLVTTVGIWFLLRWFIGIWIGAHLIYFFYRLFILVMA</sequence>
<proteinExistence type="predicted"/>
<reference evidence="2 3" key="1">
    <citation type="submission" date="2018-07" db="EMBL/GenBank/DDBJ databases">
        <title>Genomic Encyclopedia of Type Strains, Phase IV (KMG-IV): sequencing the most valuable type-strain genomes for metagenomic binning, comparative biology and taxonomic classification.</title>
        <authorList>
            <person name="Goeker M."/>
        </authorList>
    </citation>
    <scope>NUCLEOTIDE SEQUENCE [LARGE SCALE GENOMIC DNA]</scope>
    <source>
        <strain evidence="2 3">DSM 16500</strain>
    </source>
</reference>
<feature type="transmembrane region" description="Helical" evidence="1">
    <location>
        <begin position="40"/>
        <end position="63"/>
    </location>
</feature>
<comment type="caution">
    <text evidence="2">The sequence shown here is derived from an EMBL/GenBank/DDBJ whole genome shotgun (WGS) entry which is preliminary data.</text>
</comment>
<evidence type="ECO:0000313" key="3">
    <source>
        <dbReference type="Proteomes" id="UP000254720"/>
    </source>
</evidence>
<keyword evidence="3" id="KW-1185">Reference proteome</keyword>